<name>A0AA38LDW7_TAXCH</name>
<organism evidence="3 4">
    <name type="scientific">Taxus chinensis</name>
    <name type="common">Chinese yew</name>
    <name type="synonym">Taxus wallichiana var. chinensis</name>
    <dbReference type="NCBI Taxonomy" id="29808"/>
    <lineage>
        <taxon>Eukaryota</taxon>
        <taxon>Viridiplantae</taxon>
        <taxon>Streptophyta</taxon>
        <taxon>Embryophyta</taxon>
        <taxon>Tracheophyta</taxon>
        <taxon>Spermatophyta</taxon>
        <taxon>Pinopsida</taxon>
        <taxon>Pinidae</taxon>
        <taxon>Conifers II</taxon>
        <taxon>Cupressales</taxon>
        <taxon>Taxaceae</taxon>
        <taxon>Taxus</taxon>
    </lineage>
</organism>
<comment type="caution">
    <text evidence="3">The sequence shown here is derived from an EMBL/GenBank/DDBJ whole genome shotgun (WGS) entry which is preliminary data.</text>
</comment>
<dbReference type="AlphaFoldDB" id="A0AA38LDW7"/>
<dbReference type="InterPro" id="IPR003959">
    <property type="entry name" value="ATPase_AAA_core"/>
</dbReference>
<dbReference type="Proteomes" id="UP000824469">
    <property type="component" value="Unassembled WGS sequence"/>
</dbReference>
<evidence type="ECO:0000313" key="3">
    <source>
        <dbReference type="EMBL" id="KAH9318215.1"/>
    </source>
</evidence>
<accession>A0AA38LDW7</accession>
<dbReference type="GO" id="GO:0016887">
    <property type="term" value="F:ATP hydrolysis activity"/>
    <property type="evidence" value="ECO:0007669"/>
    <property type="project" value="InterPro"/>
</dbReference>
<gene>
    <name evidence="3" type="ORF">KI387_019984</name>
</gene>
<dbReference type="GO" id="GO:0005524">
    <property type="term" value="F:ATP binding"/>
    <property type="evidence" value="ECO:0007669"/>
    <property type="project" value="InterPro"/>
</dbReference>
<dbReference type="Gene3D" id="3.40.50.300">
    <property type="entry name" value="P-loop containing nucleotide triphosphate hydrolases"/>
    <property type="match status" value="1"/>
</dbReference>
<dbReference type="PANTHER" id="PTHR23070">
    <property type="entry name" value="BCS1 AAA-TYPE ATPASE"/>
    <property type="match status" value="1"/>
</dbReference>
<proteinExistence type="predicted"/>
<evidence type="ECO:0000256" key="1">
    <source>
        <dbReference type="SAM" id="MobiDB-lite"/>
    </source>
</evidence>
<sequence>MALDPMLKVDILQDLDLFKRGKEFYRWIGHSWKREYLFHDPPGTGKSSLVTAIANYMKYGIIEVLMNKVEDPYEAMTEVICALDGKLKEKEPMLPSMFAQADMKDVKEEEESLKTTKNSHK</sequence>
<feature type="domain" description="ATPase AAA-type core" evidence="2">
    <location>
        <begin position="37"/>
        <end position="72"/>
    </location>
</feature>
<dbReference type="InterPro" id="IPR027417">
    <property type="entry name" value="P-loop_NTPase"/>
</dbReference>
<dbReference type="EMBL" id="JAHRHJ020000004">
    <property type="protein sequence ID" value="KAH9318215.1"/>
    <property type="molecule type" value="Genomic_DNA"/>
</dbReference>
<dbReference type="InterPro" id="IPR050747">
    <property type="entry name" value="Mitochondrial_chaperone_BCS1"/>
</dbReference>
<protein>
    <recommendedName>
        <fullName evidence="2">ATPase AAA-type core domain-containing protein</fullName>
    </recommendedName>
</protein>
<evidence type="ECO:0000259" key="2">
    <source>
        <dbReference type="Pfam" id="PF00004"/>
    </source>
</evidence>
<keyword evidence="4" id="KW-1185">Reference proteome</keyword>
<feature type="region of interest" description="Disordered" evidence="1">
    <location>
        <begin position="99"/>
        <end position="121"/>
    </location>
</feature>
<dbReference type="Pfam" id="PF00004">
    <property type="entry name" value="AAA"/>
    <property type="match status" value="1"/>
</dbReference>
<dbReference type="SUPFAM" id="SSF52540">
    <property type="entry name" value="P-loop containing nucleoside triphosphate hydrolases"/>
    <property type="match status" value="1"/>
</dbReference>
<reference evidence="3 4" key="1">
    <citation type="journal article" date="2021" name="Nat. Plants">
        <title>The Taxus genome provides insights into paclitaxel biosynthesis.</title>
        <authorList>
            <person name="Xiong X."/>
            <person name="Gou J."/>
            <person name="Liao Q."/>
            <person name="Li Y."/>
            <person name="Zhou Q."/>
            <person name="Bi G."/>
            <person name="Li C."/>
            <person name="Du R."/>
            <person name="Wang X."/>
            <person name="Sun T."/>
            <person name="Guo L."/>
            <person name="Liang H."/>
            <person name="Lu P."/>
            <person name="Wu Y."/>
            <person name="Zhang Z."/>
            <person name="Ro D.K."/>
            <person name="Shang Y."/>
            <person name="Huang S."/>
            <person name="Yan J."/>
        </authorList>
    </citation>
    <scope>NUCLEOTIDE SEQUENCE [LARGE SCALE GENOMIC DNA]</scope>
    <source>
        <strain evidence="3">Ta-2019</strain>
    </source>
</reference>
<evidence type="ECO:0000313" key="4">
    <source>
        <dbReference type="Proteomes" id="UP000824469"/>
    </source>
</evidence>